<keyword evidence="2" id="KW-0436">Ligase</keyword>
<evidence type="ECO:0000256" key="1">
    <source>
        <dbReference type="ARBA" id="ARBA00006432"/>
    </source>
</evidence>
<dbReference type="GO" id="GO:0006631">
    <property type="term" value="P:fatty acid metabolic process"/>
    <property type="evidence" value="ECO:0007669"/>
    <property type="project" value="TreeGrafter"/>
</dbReference>
<dbReference type="GO" id="GO:0031956">
    <property type="term" value="F:medium-chain fatty acid-CoA ligase activity"/>
    <property type="evidence" value="ECO:0007669"/>
    <property type="project" value="TreeGrafter"/>
</dbReference>
<accession>A0A1F6DI76</accession>
<dbReference type="PANTHER" id="PTHR43201">
    <property type="entry name" value="ACYL-COA SYNTHETASE"/>
    <property type="match status" value="1"/>
</dbReference>
<dbReference type="InterPro" id="IPR045851">
    <property type="entry name" value="AMP-bd_C_sf"/>
</dbReference>
<dbReference type="PANTHER" id="PTHR43201:SF5">
    <property type="entry name" value="MEDIUM-CHAIN ACYL-COA LIGASE ACSF2, MITOCHONDRIAL"/>
    <property type="match status" value="1"/>
</dbReference>
<comment type="caution">
    <text evidence="4">The sequence shown here is derived from an EMBL/GenBank/DDBJ whole genome shotgun (WGS) entry which is preliminary data.</text>
</comment>
<dbReference type="InterPro" id="IPR000873">
    <property type="entry name" value="AMP-dep_synth/lig_dom"/>
</dbReference>
<gene>
    <name evidence="4" type="ORF">A3C86_01685</name>
</gene>
<dbReference type="EMBL" id="MFLD01000008">
    <property type="protein sequence ID" value="OGG60712.1"/>
    <property type="molecule type" value="Genomic_DNA"/>
</dbReference>
<dbReference type="AlphaFoldDB" id="A0A1F6DI76"/>
<comment type="similarity">
    <text evidence="1">Belongs to the ATP-dependent AMP-binding enzyme family.</text>
</comment>
<organism evidence="4 5">
    <name type="scientific">Candidatus Kaiserbacteria bacterium RIFCSPHIGHO2_02_FULL_49_16</name>
    <dbReference type="NCBI Taxonomy" id="1798490"/>
    <lineage>
        <taxon>Bacteria</taxon>
        <taxon>Candidatus Kaiseribacteriota</taxon>
    </lineage>
</organism>
<sequence length="775" mass="85997">MITGEYDRALQGGAHKGKVSNMNAHRAKSLYSHIASLAKEHPSRSALLSCDTEGTISREINFKKLKEEIESAAAYLFKLGLEQGDRVALAFKNSPELLVISWAAWSTGIITIPLDTKRDTGEQHAYKIKLNGAKLVILQKGALKDEDRGHLRGVNVEEFSGFSVDSHVKISWESGLSHEALVLFTSGTTAHPKGAKLSLNNLIVNAESIREWLRITENDRFLVNLPLHHINSTTFCLSTLLAGGSIAIPPAYSNSHFWQQMAKTGATITSIVQSILFDQLNREEEYAAARKDIKLNRIQIGSAPVIATTVEEFRKKFGIPLYQGYGQTETALRVTGVPMGLPEELYEKLVEENSIGAPMQWADVRISDESGKFLGEGEEGEIIVKGEANMKGYVGGEPAFRDGYFLTGDVGFFRVADGKQFFYLKGRKREIIIKGGINISPIAVENSLKKISPDIGQVHVVAVPDERYGEETGAVISWKEGTDIEAAKRRLRLSLLCGTPHLSAYETPKYITSLTVAELPTTSTGKVQRTILKQQLPYERFESIYGLFKTPEYRFTVLHRYSRWVKESYELYNRCWEPLMAEKSTYEKDISKQVIILAVDSAGHVAGQIALVRTDLSSDELLHTKYDELLTPKILSAQGKNLVCISICSADYKPRPVPAVKNIPSEKAVLAYVPQDPVFKFHQKPKAGLLEGAHLVGLIKDGRPEDKSSLGYNMLLQYPEPKSDMRELRIHDDAPVSHRLIEAVLVLARDVGIKNVYAYSRPGGLASHVAHIEAQ</sequence>
<protein>
    <recommendedName>
        <fullName evidence="3">AMP-dependent synthetase/ligase domain-containing protein</fullName>
    </recommendedName>
</protein>
<dbReference type="Gene3D" id="3.40.630.30">
    <property type="match status" value="1"/>
</dbReference>
<dbReference type="Gene3D" id="3.40.50.12780">
    <property type="entry name" value="N-terminal domain of ligase-like"/>
    <property type="match status" value="1"/>
</dbReference>
<evidence type="ECO:0000259" key="3">
    <source>
        <dbReference type="Pfam" id="PF00501"/>
    </source>
</evidence>
<proteinExistence type="inferred from homology"/>
<dbReference type="InterPro" id="IPR042099">
    <property type="entry name" value="ANL_N_sf"/>
</dbReference>
<dbReference type="SUPFAM" id="SSF56801">
    <property type="entry name" value="Acetyl-CoA synthetase-like"/>
    <property type="match status" value="1"/>
</dbReference>
<feature type="domain" description="AMP-dependent synthetase/ligase" evidence="3">
    <location>
        <begin position="38"/>
        <end position="393"/>
    </location>
</feature>
<dbReference type="Pfam" id="PF00501">
    <property type="entry name" value="AMP-binding"/>
    <property type="match status" value="1"/>
</dbReference>
<evidence type="ECO:0000313" key="5">
    <source>
        <dbReference type="Proteomes" id="UP000178042"/>
    </source>
</evidence>
<dbReference type="Proteomes" id="UP000178042">
    <property type="component" value="Unassembled WGS sequence"/>
</dbReference>
<evidence type="ECO:0000256" key="2">
    <source>
        <dbReference type="ARBA" id="ARBA00022598"/>
    </source>
</evidence>
<dbReference type="Gene3D" id="3.30.300.30">
    <property type="match status" value="1"/>
</dbReference>
<evidence type="ECO:0000313" key="4">
    <source>
        <dbReference type="EMBL" id="OGG60712.1"/>
    </source>
</evidence>
<reference evidence="4 5" key="1">
    <citation type="journal article" date="2016" name="Nat. Commun.">
        <title>Thousands of microbial genomes shed light on interconnected biogeochemical processes in an aquifer system.</title>
        <authorList>
            <person name="Anantharaman K."/>
            <person name="Brown C.T."/>
            <person name="Hug L.A."/>
            <person name="Sharon I."/>
            <person name="Castelle C.J."/>
            <person name="Probst A.J."/>
            <person name="Thomas B.C."/>
            <person name="Singh A."/>
            <person name="Wilkins M.J."/>
            <person name="Karaoz U."/>
            <person name="Brodie E.L."/>
            <person name="Williams K.H."/>
            <person name="Hubbard S.S."/>
            <person name="Banfield J.F."/>
        </authorList>
    </citation>
    <scope>NUCLEOTIDE SEQUENCE [LARGE SCALE GENOMIC DNA]</scope>
</reference>
<name>A0A1F6DI76_9BACT</name>